<accession>A0A7M1RTK4</accession>
<evidence type="ECO:0000313" key="3">
    <source>
        <dbReference type="Proteomes" id="UP000594129"/>
    </source>
</evidence>
<dbReference type="EMBL" id="MT774409">
    <property type="protein sequence ID" value="QOR57775.1"/>
    <property type="molecule type" value="Genomic_DNA"/>
</dbReference>
<protein>
    <submittedName>
        <fullName evidence="2">Uncharacterized protein</fullName>
    </submittedName>
</protein>
<reference evidence="2 3" key="1">
    <citation type="submission" date="2020-07" db="EMBL/GenBank/DDBJ databases">
        <title>Taxonomic proposal: Crassvirales, a new order of highly abundant and diverse bacterial viruses.</title>
        <authorList>
            <person name="Shkoporov A.N."/>
            <person name="Stockdale S.R."/>
            <person name="Guerin E."/>
            <person name="Ross R.P."/>
            <person name="Hill C."/>
        </authorList>
    </citation>
    <scope>NUCLEOTIDE SEQUENCE [LARGE SCALE GENOMIC DNA]</scope>
</reference>
<proteinExistence type="predicted"/>
<dbReference type="RefSeq" id="YP_010113415.1">
    <property type="nucleotide sequence ID" value="NC_055902.1"/>
</dbReference>
<evidence type="ECO:0000256" key="1">
    <source>
        <dbReference type="SAM" id="MobiDB-lite"/>
    </source>
</evidence>
<feature type="region of interest" description="Disordered" evidence="1">
    <location>
        <begin position="76"/>
        <end position="100"/>
    </location>
</feature>
<keyword evidence="3" id="KW-1185">Reference proteome</keyword>
<dbReference type="Proteomes" id="UP000594129">
    <property type="component" value="Segment"/>
</dbReference>
<dbReference type="GeneID" id="65131858"/>
<organism evidence="2 3">
    <name type="scientific">uncultured phage cr131_1</name>
    <dbReference type="NCBI Taxonomy" id="2772093"/>
    <lineage>
        <taxon>Viruses</taxon>
        <taxon>Duplodnaviria</taxon>
        <taxon>Heunggongvirae</taxon>
        <taxon>Uroviricota</taxon>
        <taxon>Caudoviricetes</taxon>
        <taxon>Crassvirales</taxon>
        <taxon>Suoliviridae</taxon>
        <taxon>Oafivirinae</taxon>
        <taxon>Cacepaovirus</taxon>
        <taxon>Cacepaovirus simiae</taxon>
    </lineage>
</organism>
<evidence type="ECO:0000313" key="2">
    <source>
        <dbReference type="EMBL" id="QOR57775.1"/>
    </source>
</evidence>
<sequence>MAKETKKVEVAKTVVDENNVLDTIKNGNKMPDGLADEVKNEIAEEEKKKKKSILKEKILKAGYWNKKELLQLRQRRREEKATKEALTRSKEQLDNLASGKITPVEYEEELKKSQQEKEKAIRESNEAYRKELRELQNSLEGDYVWDWDRY</sequence>
<name>A0A7M1RTK4_9CAUD</name>
<dbReference type="KEGG" id="vg:65131858"/>
<feature type="compositionally biased region" description="Basic and acidic residues" evidence="1">
    <location>
        <begin position="76"/>
        <end position="93"/>
    </location>
</feature>